<sequence>MALSNRDRVARAFETLRDALIPFVERELKRVNGPTWQKILDQSDRSGPLPRKPDGSISWDSQRLLKAMRDNWRSVFERELSRAAEAFVRELLDARNRYAHEETWTSDDVSRALDTMQRLAQDIGTKPAAESLFQQRQDLTRTILAEQARNQTRYATLGLDQATPPGLKPWREVVTPHRDVATGQFIVAEFAANLVQVANGSASAEYADGREFFARTYLTSGLKRLLADAAKRLAGGAGEPVVNLQTGFGGGKTHAMIALWHMVTAADAAALPGMSDVLAEAGITTLPRCGSAALVGTDLSPGQPSRKADGTTVRTMWGELAWRLGDAKSGTLTSGAEAFALLAESDARGVSPGQDVLKRLIAAAAPCLILVDEWVAFARQMYFRSDLPAGDFGANMSFAQALTEVVSGTPGALLVASLPQSDIEIGGTGGQEALKELANFIRRVDNPWTPATPTEGYEIVRRRLFEPITERDAIAARAATVKAFQDMYSKNAADFPNGCGERAYAELMTSCYPVHPALFATLYERWSSLPTFQLTRGMLRLMANVIHALWSGEDRGLMILPAHVPLDGPVAGRVLPYLGDGWGAVLEKDVDGPGSTALRLDRANPALQRYSAARRMARATFLASAPTASADTNRGVDEGEIRLGAVQPGEAGATFGDALRKLADQGVYLYKDGPRHWFNTQPNVNRLAEERAAGYEDDDVNEKLVALLRDHVKKGGKGGFSEVYTCPEGTGGVGDETDVRLVIIGPQAAQAGKGADSAAVRAAEAILTQRGTAQRVHRNALVFLAADAARLSDLKTRVRSLLAWTSICDEREALNLDPFQSRTAAGRLKEAERTVDAQLPDCWQWLLAPEQPVPTDPALVWAPLKLNGADPLPLRALKKLGAEEKVITNYGRQRLEGAMAQFGLWGSDPHVLTQTLWGYFARYPYLPRLRDASVLAEAMTKGLDLTADVWGYAAQVTEDGRYVDLVCTGGRAEVNARSALVKPDVAKAVLAQQSPAQPQPAGPNVTLVGGGGAAPPAGPAAPNGPSPGPAPNSPKPLTRYFGTAEIGADRAMRDFGTISDAVLAHLVTQRGAKVKLRIEIEAELPSGFTTDLVRVVTENGNTLKFTQQGFETED</sequence>
<feature type="region of interest" description="Disordered" evidence="1">
    <location>
        <begin position="992"/>
        <end position="1039"/>
    </location>
</feature>
<proteinExistence type="predicted"/>
<keyword evidence="3" id="KW-0547">Nucleotide-binding</keyword>
<evidence type="ECO:0000313" key="4">
    <source>
        <dbReference type="Proteomes" id="UP000295023"/>
    </source>
</evidence>
<evidence type="ECO:0000259" key="2">
    <source>
        <dbReference type="Pfam" id="PF18731"/>
    </source>
</evidence>
<organism evidence="3 4">
    <name type="scientific">Roseicella aquatilis</name>
    <dbReference type="NCBI Taxonomy" id="2527868"/>
    <lineage>
        <taxon>Bacteria</taxon>
        <taxon>Pseudomonadati</taxon>
        <taxon>Pseudomonadota</taxon>
        <taxon>Alphaproteobacteria</taxon>
        <taxon>Acetobacterales</taxon>
        <taxon>Roseomonadaceae</taxon>
        <taxon>Roseicella</taxon>
    </lineage>
</organism>
<dbReference type="AlphaFoldDB" id="A0A4V2WLN6"/>
<dbReference type="OrthoDB" id="9757917at2"/>
<dbReference type="Pfam" id="PF04465">
    <property type="entry name" value="DUF499"/>
    <property type="match status" value="1"/>
</dbReference>
<keyword evidence="3" id="KW-0067">ATP-binding</keyword>
<dbReference type="EMBL" id="SKBM01000007">
    <property type="protein sequence ID" value="TCZ63587.1"/>
    <property type="molecule type" value="Genomic_DNA"/>
</dbReference>
<dbReference type="InterPro" id="IPR041650">
    <property type="entry name" value="HEPN_Swt1"/>
</dbReference>
<dbReference type="Pfam" id="PF18731">
    <property type="entry name" value="HEPN_Swt1"/>
    <property type="match status" value="1"/>
</dbReference>
<name>A0A4V2WLN6_9PROT</name>
<dbReference type="RefSeq" id="WP_132287513.1">
    <property type="nucleotide sequence ID" value="NZ_SKBM01000007.1"/>
</dbReference>
<protein>
    <submittedName>
        <fullName evidence="3">ATP-binding protein</fullName>
    </submittedName>
</protein>
<dbReference type="Proteomes" id="UP000295023">
    <property type="component" value="Unassembled WGS sequence"/>
</dbReference>
<feature type="domain" description="Swt1-like HEPN" evidence="2">
    <location>
        <begin position="11"/>
        <end position="124"/>
    </location>
</feature>
<dbReference type="GO" id="GO:0005524">
    <property type="term" value="F:ATP binding"/>
    <property type="evidence" value="ECO:0007669"/>
    <property type="project" value="UniProtKB-KW"/>
</dbReference>
<evidence type="ECO:0000256" key="1">
    <source>
        <dbReference type="SAM" id="MobiDB-lite"/>
    </source>
</evidence>
<gene>
    <name evidence="3" type="ORF">EXY23_09355</name>
</gene>
<evidence type="ECO:0000313" key="3">
    <source>
        <dbReference type="EMBL" id="TCZ63587.1"/>
    </source>
</evidence>
<reference evidence="3 4" key="1">
    <citation type="submission" date="2019-03" db="EMBL/GenBank/DDBJ databases">
        <title>Paracraurococcus aquatilis NE82 genome sequence.</title>
        <authorList>
            <person name="Zhao Y."/>
            <person name="Du Z."/>
        </authorList>
    </citation>
    <scope>NUCLEOTIDE SEQUENCE [LARGE SCALE GENOMIC DNA]</scope>
    <source>
        <strain evidence="3 4">NE82</strain>
    </source>
</reference>
<keyword evidence="4" id="KW-1185">Reference proteome</keyword>
<feature type="compositionally biased region" description="Pro residues" evidence="1">
    <location>
        <begin position="1016"/>
        <end position="1034"/>
    </location>
</feature>
<dbReference type="InterPro" id="IPR007555">
    <property type="entry name" value="DUF499"/>
</dbReference>
<accession>A0A4V2WLN6</accession>
<comment type="caution">
    <text evidence="3">The sequence shown here is derived from an EMBL/GenBank/DDBJ whole genome shotgun (WGS) entry which is preliminary data.</text>
</comment>